<feature type="compositionally biased region" description="Gly residues" evidence="5">
    <location>
        <begin position="127"/>
        <end position="137"/>
    </location>
</feature>
<evidence type="ECO:0000256" key="5">
    <source>
        <dbReference type="SAM" id="MobiDB-lite"/>
    </source>
</evidence>
<dbReference type="Pfam" id="PF17815">
    <property type="entry name" value="PDZ_3"/>
    <property type="match status" value="1"/>
</dbReference>
<evidence type="ECO:0000256" key="2">
    <source>
        <dbReference type="ARBA" id="ARBA00022670"/>
    </source>
</evidence>
<keyword evidence="3" id="KW-0378">Hydrolase</keyword>
<proteinExistence type="inferred from homology"/>
<keyword evidence="4" id="KW-0720">Serine protease</keyword>
<feature type="compositionally biased region" description="Basic and acidic residues" evidence="5">
    <location>
        <begin position="153"/>
        <end position="170"/>
    </location>
</feature>
<evidence type="ECO:0000313" key="7">
    <source>
        <dbReference type="EMBL" id="KAA8490919.1"/>
    </source>
</evidence>
<dbReference type="InterPro" id="IPR001940">
    <property type="entry name" value="Peptidase_S1C"/>
</dbReference>
<evidence type="ECO:0000259" key="6">
    <source>
        <dbReference type="Pfam" id="PF17815"/>
    </source>
</evidence>
<dbReference type="FunFam" id="2.40.10.10:FF:000012">
    <property type="entry name" value="protease Do-like 9"/>
    <property type="match status" value="1"/>
</dbReference>
<dbReference type="SUPFAM" id="SSF50156">
    <property type="entry name" value="PDZ domain-like"/>
    <property type="match status" value="1"/>
</dbReference>
<dbReference type="InterPro" id="IPR009003">
    <property type="entry name" value="Peptidase_S1_PA"/>
</dbReference>
<comment type="caution">
    <text evidence="7">The sequence shown here is derived from an EMBL/GenBank/DDBJ whole genome shotgun (WGS) entry which is preliminary data.</text>
</comment>
<name>A0A5J4YHM2_PORPP</name>
<organism evidence="7 8">
    <name type="scientific">Porphyridium purpureum</name>
    <name type="common">Red alga</name>
    <name type="synonym">Porphyridium cruentum</name>
    <dbReference type="NCBI Taxonomy" id="35688"/>
    <lineage>
        <taxon>Eukaryota</taxon>
        <taxon>Rhodophyta</taxon>
        <taxon>Bangiophyceae</taxon>
        <taxon>Porphyridiales</taxon>
        <taxon>Porphyridiaceae</taxon>
        <taxon>Porphyridium</taxon>
    </lineage>
</organism>
<dbReference type="Gene3D" id="2.30.42.10">
    <property type="match status" value="1"/>
</dbReference>
<dbReference type="InterPro" id="IPR046449">
    <property type="entry name" value="DEGP_PDZ_sf"/>
</dbReference>
<gene>
    <name evidence="7" type="ORF">FVE85_9811</name>
</gene>
<dbReference type="EMBL" id="VRMN01000017">
    <property type="protein sequence ID" value="KAA8490919.1"/>
    <property type="molecule type" value="Genomic_DNA"/>
</dbReference>
<dbReference type="OrthoDB" id="4217619at2759"/>
<dbReference type="Gene3D" id="3.20.190.20">
    <property type="match status" value="1"/>
</dbReference>
<dbReference type="InterPro" id="IPR041517">
    <property type="entry name" value="DEGP_PDZ"/>
</dbReference>
<evidence type="ECO:0000256" key="3">
    <source>
        <dbReference type="ARBA" id="ARBA00022801"/>
    </source>
</evidence>
<dbReference type="GO" id="GO:0004252">
    <property type="term" value="F:serine-type endopeptidase activity"/>
    <property type="evidence" value="ECO:0007669"/>
    <property type="project" value="InterPro"/>
</dbReference>
<protein>
    <submittedName>
        <fullName evidence="7">Protease Do-like 9</fullName>
    </submittedName>
</protein>
<feature type="region of interest" description="Disordered" evidence="5">
    <location>
        <begin position="789"/>
        <end position="814"/>
    </location>
</feature>
<dbReference type="Gene3D" id="2.40.10.10">
    <property type="entry name" value="Trypsin-like serine proteases"/>
    <property type="match status" value="2"/>
</dbReference>
<dbReference type="Pfam" id="PF13365">
    <property type="entry name" value="Trypsin_2"/>
    <property type="match status" value="1"/>
</dbReference>
<feature type="domain" description="Protease Do-like PDZ" evidence="6">
    <location>
        <begin position="510"/>
        <end position="653"/>
    </location>
</feature>
<comment type="similarity">
    <text evidence="1">Belongs to the peptidase S1C family.</text>
</comment>
<dbReference type="SUPFAM" id="SSF50494">
    <property type="entry name" value="Trypsin-like serine proteases"/>
    <property type="match status" value="1"/>
</dbReference>
<dbReference type="PANTHER" id="PTHR45980:SF18">
    <property type="entry name" value="PROTEASE DO-LIKE 9"/>
    <property type="match status" value="1"/>
</dbReference>
<dbReference type="InterPro" id="IPR043504">
    <property type="entry name" value="Peptidase_S1_PA_chymotrypsin"/>
</dbReference>
<accession>A0A5J4YHM2</accession>
<sequence length="844" mass="90912">MESNGSTKKPDRLGAQGAPSPRVRATSRGKSRSGTAEGSKEPSSGPDRTKQTWTSPSTLAKPSAPSAAPAVAKAKKEGANADVSADSATGTTASPVERQKPTKNKARSSQPSNTGSSARKKQKKRGGSGGNGNGGAGSLNPSQSAGAFAKSADLGHRRSTDFGLDTDSHPSEMWAEPADDENDLDGLPPSILDAIVKIYTTHVDPNYSLPWQMKRQNQSTSSGFVISGRLLLTNAHSVEHHTVVKVKKRGSDTKYMARVLTIGVECDLALLTVEDEAFWEGDLQPLLPGPSPKLQSSVVVIGFPVGGDNISVTAGVVSRIEIQQYSHGASELLGVQIDAAINSGNSGGPALNSKFEVVGIAFQSLKTGDSELIGYLIPWLVVEHFLEDYRRNGRYTGFCVCGFSWQRLENPQIREWMKMTKNMSGVRVKRVDRTTPAAAVLQRDDIIMAFDGVPVSNSGTVPFRTGERILFHFLVSRKFVGDSCTLTILRDGVVSDVSFRLVASSEPLLVRVHEPRGMPEYFTIAGLVFVALSEPYLRSEYGERFEFEAPVKLLDKLMHESKQTPNAQVVVLSQVLNAEINVGYEYLTNTQVLRFNGHEVENLQTLAALVENTKDEYLRFDLEYNECIVLHRDRAVEASRAILTTHCIPSAKSIGSEDSTVEDGAGRDAGSGVAPMALPAAGASVGADALAEHEIADVSGEAARDAEPPAAVPAANPRRAGRALGPTPSLQLLCTASVYGVFSVYSVRSLEMGRGEVPAWERSRACTKTGPFWYAGPLARVLRRKARCGERRGSEGQSTRQRKRGRRGVAGRGVESWRGKDAGVEQWRLWERCPAAAASRARCA</sequence>
<feature type="compositionally biased region" description="Low complexity" evidence="5">
    <location>
        <begin position="55"/>
        <end position="72"/>
    </location>
</feature>
<dbReference type="PRINTS" id="PR00834">
    <property type="entry name" value="PROTEASES2C"/>
</dbReference>
<evidence type="ECO:0000256" key="4">
    <source>
        <dbReference type="ARBA" id="ARBA00022825"/>
    </source>
</evidence>
<dbReference type="Proteomes" id="UP000324585">
    <property type="component" value="Unassembled WGS sequence"/>
</dbReference>
<dbReference type="AlphaFoldDB" id="A0A5J4YHM2"/>
<feature type="region of interest" description="Disordered" evidence="5">
    <location>
        <begin position="1"/>
        <end position="186"/>
    </location>
</feature>
<evidence type="ECO:0000256" key="1">
    <source>
        <dbReference type="ARBA" id="ARBA00010541"/>
    </source>
</evidence>
<dbReference type="PANTHER" id="PTHR45980">
    <property type="match status" value="1"/>
</dbReference>
<keyword evidence="2 7" id="KW-0645">Protease</keyword>
<reference evidence="8" key="1">
    <citation type="journal article" date="2019" name="Nat. Commun.">
        <title>Expansion of phycobilisome linker gene families in mesophilic red algae.</title>
        <authorList>
            <person name="Lee J."/>
            <person name="Kim D."/>
            <person name="Bhattacharya D."/>
            <person name="Yoon H.S."/>
        </authorList>
    </citation>
    <scope>NUCLEOTIDE SEQUENCE [LARGE SCALE GENOMIC DNA]</scope>
    <source>
        <strain evidence="8">CCMP 1328</strain>
    </source>
</reference>
<dbReference type="InterPro" id="IPR036034">
    <property type="entry name" value="PDZ_sf"/>
</dbReference>
<evidence type="ECO:0000313" key="8">
    <source>
        <dbReference type="Proteomes" id="UP000324585"/>
    </source>
</evidence>
<dbReference type="GO" id="GO:0006508">
    <property type="term" value="P:proteolysis"/>
    <property type="evidence" value="ECO:0007669"/>
    <property type="project" value="UniProtKB-KW"/>
</dbReference>
<feature type="compositionally biased region" description="Basic residues" evidence="5">
    <location>
        <begin position="800"/>
        <end position="809"/>
    </location>
</feature>
<keyword evidence="8" id="KW-1185">Reference proteome</keyword>